<evidence type="ECO:0000313" key="5">
    <source>
        <dbReference type="EMBL" id="KAJ6250816.1"/>
    </source>
</evidence>
<dbReference type="InterPro" id="IPR001900">
    <property type="entry name" value="RNase_II/R"/>
</dbReference>
<keyword evidence="2" id="KW-0175">Coiled coil</keyword>
<dbReference type="InterPro" id="IPR012340">
    <property type="entry name" value="NA-bd_OB-fold"/>
</dbReference>
<dbReference type="Pfam" id="PF17849">
    <property type="entry name" value="OB_Dis3"/>
    <property type="match status" value="1"/>
</dbReference>
<dbReference type="InterPro" id="IPR041505">
    <property type="entry name" value="Dis3_CSD2"/>
</dbReference>
<reference evidence="5" key="1">
    <citation type="submission" date="2022-08" db="EMBL/GenBank/DDBJ databases">
        <title>Novel sulfate-reducing endosymbionts in the free-living metamonad Anaeramoeba.</title>
        <authorList>
            <person name="Jerlstrom-Hultqvist J."/>
            <person name="Cepicka I."/>
            <person name="Gallot-Lavallee L."/>
            <person name="Salas-Leiva D."/>
            <person name="Curtis B.A."/>
            <person name="Zahonova K."/>
            <person name="Pipaliya S."/>
            <person name="Dacks J."/>
            <person name="Roger A.J."/>
        </authorList>
    </citation>
    <scope>NUCLEOTIDE SEQUENCE</scope>
    <source>
        <strain evidence="5">Schooner1</strain>
    </source>
</reference>
<accession>A0ABQ8Z1T4</accession>
<evidence type="ECO:0000313" key="6">
    <source>
        <dbReference type="Proteomes" id="UP001150062"/>
    </source>
</evidence>
<evidence type="ECO:0000259" key="4">
    <source>
        <dbReference type="SMART" id="SM00955"/>
    </source>
</evidence>
<dbReference type="Gene3D" id="2.40.50.690">
    <property type="match status" value="1"/>
</dbReference>
<dbReference type="SUPFAM" id="SSF50249">
    <property type="entry name" value="Nucleic acid-binding proteins"/>
    <property type="match status" value="3"/>
</dbReference>
<feature type="region of interest" description="Disordered" evidence="3">
    <location>
        <begin position="383"/>
        <end position="415"/>
    </location>
</feature>
<dbReference type="PANTHER" id="PTHR23355">
    <property type="entry name" value="RIBONUCLEASE"/>
    <property type="match status" value="1"/>
</dbReference>
<dbReference type="PROSITE" id="PS01175">
    <property type="entry name" value="RIBONUCLEASE_II"/>
    <property type="match status" value="1"/>
</dbReference>
<dbReference type="Pfam" id="PF00773">
    <property type="entry name" value="RNB"/>
    <property type="match status" value="1"/>
</dbReference>
<evidence type="ECO:0000256" key="3">
    <source>
        <dbReference type="SAM" id="MobiDB-lite"/>
    </source>
</evidence>
<protein>
    <submittedName>
        <fullName evidence="5">Ribonuclease</fullName>
    </submittedName>
</protein>
<evidence type="ECO:0000256" key="1">
    <source>
        <dbReference type="RuleBase" id="RU003901"/>
    </source>
</evidence>
<feature type="compositionally biased region" description="Basic and acidic residues" evidence="3">
    <location>
        <begin position="265"/>
        <end position="274"/>
    </location>
</feature>
<dbReference type="EMBL" id="JAOAOG010000073">
    <property type="protein sequence ID" value="KAJ6250816.1"/>
    <property type="molecule type" value="Genomic_DNA"/>
</dbReference>
<comment type="caution">
    <text evidence="5">The sequence shown here is derived from an EMBL/GenBank/DDBJ whole genome shotgun (WGS) entry which is preliminary data.</text>
</comment>
<feature type="coiled-coil region" evidence="2">
    <location>
        <begin position="990"/>
        <end position="1017"/>
    </location>
</feature>
<dbReference type="Proteomes" id="UP001150062">
    <property type="component" value="Unassembled WGS sequence"/>
</dbReference>
<keyword evidence="6" id="KW-1185">Reference proteome</keyword>
<name>A0ABQ8Z1T4_9EUKA</name>
<feature type="compositionally biased region" description="Acidic residues" evidence="3">
    <location>
        <begin position="393"/>
        <end position="409"/>
    </location>
</feature>
<dbReference type="InterPro" id="IPR022966">
    <property type="entry name" value="RNase_II/R_CS"/>
</dbReference>
<comment type="similarity">
    <text evidence="1">Belongs to the RNR ribonuclease family.</text>
</comment>
<sequence>MSYRNYYKPKRGNGRWDNYGYQERYQQKTRFERYLSPYQVKQGIAEGTLHSGVFVQTTHKNSNYVRCSDFENDIYIDVRHTNRAFHRDKVVVEVFKRSQWTIMDSNKTYRKNEEYFAVQKKILMAKVTKELIELGSKDKIISIVDDKIEEGEIDEKDRETFIKRAFEIERNSIVAKRMRVVRQKGAISKKDKSDNELRPIGKVVAIIESQKTKHFIVTPQLIDPNGGNNNYKKKYLQKKEKETEKESDEESETTGSNSDEDSEENEKLMDEKNQKEEERLLKKKNYLFALSGNDFIPNFLIFKNTLPEETPEGGWSNYNILVQFVRWDVNSEYPYASFIKIVGKINDLESETQKILVSYKIDRDEQFPQECLDELPQFFEISTDKKNEKSNENENENENDNENENEDKDENLNKKFKLDPKEIKKRKDMRGMRVISIDPETAKDLDDALHVKVLDENRIEVGVHIADVSYFVRPLSKIDKEARKRSTTVYLVDRAIPMLPRLLSERLCSLNLFEDKYAYSVIWVFKKNSKGEYLIENTWFGRTIISLNANLSYQQAQDMIDHKMDNYKIMPIDELLKERTENQRINPEKLLQNKYSLKMKNAKIDQVVNDISILNKIALYLRDQRYENGAISINKAKLNIKYNRETHDIDISEKDRLQSMKLIEEFMLLANISVAKKLLKAYPNNAFLRMHPEPDPEKLNSFVQTVENHFNYQIDTSSVKSLAQSILNLEKSVSPILFQALHSLEFFQKRAQYFCTGDTSIKSNRHYALNVDCYTHFTSPIRRYPDIIVHRLLTAALSGLKLEENETVEQELLSLNLIPDLTSQKIISKHCNDKKFMQQKVYEENALLYLYKYLEDKNIETIGIVTYFSKRGLKIFLPAYKTDGFFINYLDIDNLVGIEYSTDKITLVWSKEKPDTKIIEEINKRIKREKDLEIERQIENENGLQLQADSNSSENEMQKKIGKNSNSELFKKRLVDSKFKTPNDLIQIDSENTKKIIKKEKLKLKNLEKNNYQKEKKQILYYKADDLEEIFNHKTAKVELVVLSEFPVILWITKDKLKKKKLAIIPNLIEIEKQLEN</sequence>
<feature type="domain" description="RNB" evidence="4">
    <location>
        <begin position="426"/>
        <end position="799"/>
    </location>
</feature>
<organism evidence="5 6">
    <name type="scientific">Anaeramoeba flamelloides</name>
    <dbReference type="NCBI Taxonomy" id="1746091"/>
    <lineage>
        <taxon>Eukaryota</taxon>
        <taxon>Metamonada</taxon>
        <taxon>Anaeramoebidae</taxon>
        <taxon>Anaeramoeba</taxon>
    </lineage>
</organism>
<feature type="compositionally biased region" description="Basic and acidic residues" evidence="3">
    <location>
        <begin position="383"/>
        <end position="392"/>
    </location>
</feature>
<feature type="region of interest" description="Disordered" evidence="3">
    <location>
        <begin position="237"/>
        <end position="274"/>
    </location>
</feature>
<dbReference type="SMART" id="SM00955">
    <property type="entry name" value="RNB"/>
    <property type="match status" value="1"/>
</dbReference>
<dbReference type="InterPro" id="IPR050180">
    <property type="entry name" value="RNR_Ribonuclease"/>
</dbReference>
<gene>
    <name evidence="5" type="ORF">M0813_15632</name>
</gene>
<feature type="compositionally biased region" description="Acidic residues" evidence="3">
    <location>
        <begin position="245"/>
        <end position="264"/>
    </location>
</feature>
<evidence type="ECO:0000256" key="2">
    <source>
        <dbReference type="SAM" id="Coils"/>
    </source>
</evidence>
<proteinExistence type="inferred from homology"/>
<dbReference type="PANTHER" id="PTHR23355:SF9">
    <property type="entry name" value="DIS3-LIKE EXONUCLEASE 2"/>
    <property type="match status" value="1"/>
</dbReference>